<evidence type="ECO:0000313" key="1">
    <source>
        <dbReference type="EMBL" id="QIE57370.1"/>
    </source>
</evidence>
<dbReference type="RefSeq" id="WP_165102185.1">
    <property type="nucleotide sequence ID" value="NZ_CP049056.1"/>
</dbReference>
<dbReference type="InterPro" id="IPR004165">
    <property type="entry name" value="CoA_trans_fam_I"/>
</dbReference>
<reference evidence="1 2" key="1">
    <citation type="submission" date="2020-02" db="EMBL/GenBank/DDBJ databases">
        <title>complete genome sequence of Rhodobacteraceae bacterium.</title>
        <authorList>
            <person name="Park J."/>
            <person name="Kim Y.-S."/>
            <person name="Kim K.-H."/>
        </authorList>
    </citation>
    <scope>NUCLEOTIDE SEQUENCE [LARGE SCALE GENOMIC DNA]</scope>
    <source>
        <strain evidence="1 2">RR4-56</strain>
    </source>
</reference>
<dbReference type="KEGG" id="hdh:G5B40_19140"/>
<dbReference type="AlphaFoldDB" id="A0A7M3T5T9"/>
<dbReference type="SMART" id="SM00882">
    <property type="entry name" value="CoA_trans"/>
    <property type="match status" value="1"/>
</dbReference>
<dbReference type="EMBL" id="CP049056">
    <property type="protein sequence ID" value="QIE57370.1"/>
    <property type="molecule type" value="Genomic_DNA"/>
</dbReference>
<dbReference type="GO" id="GO:0008410">
    <property type="term" value="F:CoA-transferase activity"/>
    <property type="evidence" value="ECO:0007669"/>
    <property type="project" value="InterPro"/>
</dbReference>
<sequence length="244" mass="26009">MSDVRIEERLIHAIAGLLDGSGHIACGVLSPIPGAAAMLAAKRGGGRVSIIGSDLPAYRCDGGVELFDQAGQGRLDAFFLSGGQIDGRANINLHGVGAYPQMDVRWSGAFGSAYLYFLVPRVILFRLEHSRRVFPETVDFISAPGVSAPGVHRPGGPYALVTNLCVMRFDRDRARFRLESVHPGVTVEEVRDQTGFDFDTGETTPETETPPAADLALIRGEIAEAIANPYPKFARAVFGVGAAA</sequence>
<dbReference type="PANTHER" id="PTHR43293:SF3">
    <property type="entry name" value="CHOLESTEROL RING-CLEAVING HYDROLASE IPDB SUBUNIT"/>
    <property type="match status" value="1"/>
</dbReference>
<proteinExistence type="predicted"/>
<dbReference type="Proteomes" id="UP000503336">
    <property type="component" value="Chromosome"/>
</dbReference>
<dbReference type="SUPFAM" id="SSF100950">
    <property type="entry name" value="NagB/RpiA/CoA transferase-like"/>
    <property type="match status" value="1"/>
</dbReference>
<dbReference type="Gene3D" id="3.40.1080.10">
    <property type="entry name" value="Glutaconate Coenzyme A-transferase"/>
    <property type="match status" value="1"/>
</dbReference>
<dbReference type="PANTHER" id="PTHR43293">
    <property type="entry name" value="ACETATE COA-TRANSFERASE YDIF"/>
    <property type="match status" value="1"/>
</dbReference>
<name>A0A7M3T5T9_9RHOB</name>
<protein>
    <submittedName>
        <fullName evidence="1">CoA synthetase</fullName>
    </submittedName>
</protein>
<evidence type="ECO:0000313" key="2">
    <source>
        <dbReference type="Proteomes" id="UP000503336"/>
    </source>
</evidence>
<dbReference type="InterPro" id="IPR037171">
    <property type="entry name" value="NagB/RpiA_transferase-like"/>
</dbReference>
<keyword evidence="2" id="KW-1185">Reference proteome</keyword>
<accession>A0A7M3T5T9</accession>
<organism evidence="1 2">
    <name type="scientific">Pikeienuella piscinae</name>
    <dbReference type="NCBI Taxonomy" id="2748098"/>
    <lineage>
        <taxon>Bacteria</taxon>
        <taxon>Pseudomonadati</taxon>
        <taxon>Pseudomonadota</taxon>
        <taxon>Alphaproteobacteria</taxon>
        <taxon>Rhodobacterales</taxon>
        <taxon>Paracoccaceae</taxon>
        <taxon>Pikeienuella</taxon>
    </lineage>
</organism>
<dbReference type="Pfam" id="PF01144">
    <property type="entry name" value="CoA_trans"/>
    <property type="match status" value="1"/>
</dbReference>
<gene>
    <name evidence="1" type="ORF">G5B40_19140</name>
</gene>